<dbReference type="Proteomes" id="UP000789920">
    <property type="component" value="Unassembled WGS sequence"/>
</dbReference>
<evidence type="ECO:0000313" key="1">
    <source>
        <dbReference type="EMBL" id="CAG8596624.1"/>
    </source>
</evidence>
<protein>
    <submittedName>
        <fullName evidence="1">1768_t:CDS:1</fullName>
    </submittedName>
</protein>
<comment type="caution">
    <text evidence="1">The sequence shown here is derived from an EMBL/GenBank/DDBJ whole genome shotgun (WGS) entry which is preliminary data.</text>
</comment>
<name>A0ACA9MN66_9GLOM</name>
<sequence>MCKLNVRFSSKVKLLHIFKYRDKIIQEIYKFAETAGVESIEINEAIKEAKEDDANFREFAKDKDT</sequence>
<reference evidence="1" key="1">
    <citation type="submission" date="2021-06" db="EMBL/GenBank/DDBJ databases">
        <authorList>
            <person name="Kallberg Y."/>
            <person name="Tangrot J."/>
            <person name="Rosling A."/>
        </authorList>
    </citation>
    <scope>NUCLEOTIDE SEQUENCE</scope>
    <source>
        <strain evidence="1">MA461A</strain>
    </source>
</reference>
<gene>
    <name evidence="1" type="ORF">RPERSI_LOCUS5754</name>
</gene>
<organism evidence="1 2">
    <name type="scientific">Racocetra persica</name>
    <dbReference type="NCBI Taxonomy" id="160502"/>
    <lineage>
        <taxon>Eukaryota</taxon>
        <taxon>Fungi</taxon>
        <taxon>Fungi incertae sedis</taxon>
        <taxon>Mucoromycota</taxon>
        <taxon>Glomeromycotina</taxon>
        <taxon>Glomeromycetes</taxon>
        <taxon>Diversisporales</taxon>
        <taxon>Gigasporaceae</taxon>
        <taxon>Racocetra</taxon>
    </lineage>
</organism>
<evidence type="ECO:0000313" key="2">
    <source>
        <dbReference type="Proteomes" id="UP000789920"/>
    </source>
</evidence>
<accession>A0ACA9MN66</accession>
<dbReference type="EMBL" id="CAJVQC010008780">
    <property type="protein sequence ID" value="CAG8596624.1"/>
    <property type="molecule type" value="Genomic_DNA"/>
</dbReference>
<proteinExistence type="predicted"/>
<keyword evidence="2" id="KW-1185">Reference proteome</keyword>